<sequence>MSDFETPIGFEDCWPPYRSTCKAKGGASGGLGLGRAGGRREGEGGRTLPTDPASGPKRPVLSTEDKARLARVVRRAPEVVVKVSVPAKHDKQGNPIHVNRSTEAIRVAAHLSYISRNGKLELENDRGEVASGRAAAAAVFREWMDKHDEDRANGMATDRTRITTSMVFSMPGEVSPEVVRDAVRALAEQEFQGRHDYVMALHTDTHHPHAHLTVRTVGHDGAKLALRKADLQHLRDVFAQELRQRGVEAESTPRHARGIPRRGEATPVYKIRQRGGKPLADARIRREVEAELSQNAGRLREQPWDEAIVQRRGRVMAAYAAAAAALAQSADAGDQVLARETQRFVTRLTDTSTRRAAIALSLSPKVRSFAQDGDRQAPVKGDLDDAGRCQSHDKRPGRER</sequence>
<dbReference type="Pfam" id="PF03432">
    <property type="entry name" value="Relaxase"/>
    <property type="match status" value="1"/>
</dbReference>
<dbReference type="BioCyc" id="RSPH349102:G1G8M-4497-MONOMER"/>
<dbReference type="Gene3D" id="3.30.930.30">
    <property type="match status" value="1"/>
</dbReference>
<name>A4X0P0_CERS5</name>
<dbReference type="KEGG" id="rsq:Rsph17025_4359"/>
<evidence type="ECO:0000313" key="3">
    <source>
        <dbReference type="EMBL" id="ABP73204.1"/>
    </source>
</evidence>
<feature type="region of interest" description="Disordered" evidence="1">
    <location>
        <begin position="24"/>
        <end position="61"/>
    </location>
</feature>
<keyword evidence="3" id="KW-0614">Plasmid</keyword>
<organism evidence="3">
    <name type="scientific">Cereibacter sphaeroides (strain ATCC 17025 / ATH 2.4.3)</name>
    <name type="common">Rhodobacter sphaeroides</name>
    <dbReference type="NCBI Taxonomy" id="349102"/>
    <lineage>
        <taxon>Bacteria</taxon>
        <taxon>Pseudomonadati</taxon>
        <taxon>Pseudomonadota</taxon>
        <taxon>Alphaproteobacteria</taxon>
        <taxon>Rhodobacterales</taxon>
        <taxon>Paracoccaceae</taxon>
        <taxon>Cereibacter</taxon>
    </lineage>
</organism>
<feature type="compositionally biased region" description="Gly residues" evidence="1">
    <location>
        <begin position="26"/>
        <end position="36"/>
    </location>
</feature>
<feature type="compositionally biased region" description="Basic and acidic residues" evidence="1">
    <location>
        <begin position="372"/>
        <end position="400"/>
    </location>
</feature>
<proteinExistence type="predicted"/>
<dbReference type="EMBL" id="CP000665">
    <property type="protein sequence ID" value="ABP73204.1"/>
    <property type="molecule type" value="Genomic_DNA"/>
</dbReference>
<evidence type="ECO:0000256" key="1">
    <source>
        <dbReference type="SAM" id="MobiDB-lite"/>
    </source>
</evidence>
<reference evidence="3" key="1">
    <citation type="submission" date="2007-04" db="EMBL/GenBank/DDBJ databases">
        <title>Complete sequence of plasmid pRSPA04 of Rhodobacter sphaeroides ATCC 17025.</title>
        <authorList>
            <consortium name="US DOE Joint Genome Institute"/>
            <person name="Copeland A."/>
            <person name="Lucas S."/>
            <person name="Lapidus A."/>
            <person name="Barry K."/>
            <person name="Detter J.C."/>
            <person name="Glavina del Rio T."/>
            <person name="Hammon N."/>
            <person name="Israni S."/>
            <person name="Dalin E."/>
            <person name="Tice H."/>
            <person name="Pitluck S."/>
            <person name="Chertkov O."/>
            <person name="Brettin T."/>
            <person name="Bruce D."/>
            <person name="Han C."/>
            <person name="Schmutz J."/>
            <person name="Larimer F."/>
            <person name="Land M."/>
            <person name="Hauser L."/>
            <person name="Kyrpides N."/>
            <person name="Kim E."/>
            <person name="Richardson P."/>
            <person name="Mackenzie C."/>
            <person name="Choudhary M."/>
            <person name="Donohue T.J."/>
            <person name="Kaplan S."/>
        </authorList>
    </citation>
    <scope>NUCLEOTIDE SEQUENCE [LARGE SCALE GENOMIC DNA]</scope>
    <source>
        <strain evidence="3">ATCC 17025</strain>
        <plasmid evidence="3">pRSPA04</plasmid>
    </source>
</reference>
<gene>
    <name evidence="3" type="ordered locus">Rsph17025_4359</name>
</gene>
<protein>
    <submittedName>
        <fullName evidence="3">Relaxase/mobilization nuclease family protein</fullName>
    </submittedName>
</protein>
<dbReference type="HOGENOM" id="CLU_055617_0_0_5"/>
<evidence type="ECO:0000259" key="2">
    <source>
        <dbReference type="Pfam" id="PF03432"/>
    </source>
</evidence>
<feature type="region of interest" description="Disordered" evidence="1">
    <location>
        <begin position="367"/>
        <end position="400"/>
    </location>
</feature>
<feature type="domain" description="MobA/VirD2-like nuclease" evidence="2">
    <location>
        <begin position="153"/>
        <end position="245"/>
    </location>
</feature>
<dbReference type="AlphaFoldDB" id="A4X0P0"/>
<dbReference type="InterPro" id="IPR005094">
    <property type="entry name" value="Endonuclease_MobA/VirD2"/>
</dbReference>
<accession>A4X0P0</accession>
<geneLocation type="plasmid" evidence="3">
    <name>pRSPA04</name>
</geneLocation>